<dbReference type="RefSeq" id="WP_005776927.1">
    <property type="nucleotide sequence ID" value="NZ_JGDB01000006.1"/>
</dbReference>
<gene>
    <name evidence="3" type="ORF">M125_0157</name>
    <name evidence="2" type="ORF">M125_0249</name>
    <name evidence="1" type="ORF">M125_0336</name>
</gene>
<dbReference type="EMBL" id="JGDB01000008">
    <property type="protein sequence ID" value="EXY93007.1"/>
    <property type="molecule type" value="Genomic_DNA"/>
</dbReference>
<proteinExistence type="predicted"/>
<dbReference type="InterPro" id="IPR027417">
    <property type="entry name" value="P-loop_NTPase"/>
</dbReference>
<reference evidence="3 4" key="1">
    <citation type="submission" date="2014-02" db="EMBL/GenBank/DDBJ databases">
        <authorList>
            <person name="Sears C."/>
            <person name="Carroll K."/>
            <person name="Sack B.R."/>
            <person name="Qadri F."/>
            <person name="Myers L.L."/>
            <person name="Chung G.-T."/>
            <person name="Escheverria P."/>
            <person name="Fraser C.M."/>
            <person name="Sadzewicz L."/>
            <person name="Shefchek K.A."/>
            <person name="Tallon L."/>
            <person name="Das S.P."/>
            <person name="Daugherty S."/>
            <person name="Mongodin E.F."/>
        </authorList>
    </citation>
    <scope>NUCLEOTIDE SEQUENCE [LARGE SCALE GENOMIC DNA]</scope>
    <source>
        <strain evidence="3">3998T</strain>
        <strain evidence="4">3998T(B)3</strain>
    </source>
</reference>
<protein>
    <recommendedName>
        <fullName evidence="5">Phage terminase large subunit</fullName>
    </recommendedName>
</protein>
<name>A0A015XKE7_BACFG</name>
<dbReference type="Proteomes" id="UP000020773">
    <property type="component" value="Unassembled WGS sequence"/>
</dbReference>
<evidence type="ECO:0000313" key="3">
    <source>
        <dbReference type="EMBL" id="EXY93065.1"/>
    </source>
</evidence>
<evidence type="ECO:0000313" key="2">
    <source>
        <dbReference type="EMBL" id="EXY93007.1"/>
    </source>
</evidence>
<dbReference type="PATRIC" id="fig|1339316.3.peg.159"/>
<dbReference type="EMBL" id="JGDB01000009">
    <property type="protein sequence ID" value="EXY92934.1"/>
    <property type="molecule type" value="Genomic_DNA"/>
</dbReference>
<dbReference type="AlphaFoldDB" id="A0A015XKE7"/>
<comment type="caution">
    <text evidence="3">The sequence shown here is derived from an EMBL/GenBank/DDBJ whole genome shotgun (WGS) entry which is preliminary data.</text>
</comment>
<dbReference type="EMBL" id="JGDB01000006">
    <property type="protein sequence ID" value="EXY93065.1"/>
    <property type="molecule type" value="Genomic_DNA"/>
</dbReference>
<evidence type="ECO:0008006" key="5">
    <source>
        <dbReference type="Google" id="ProtNLM"/>
    </source>
</evidence>
<accession>A0A015XKE7</accession>
<dbReference type="Gene3D" id="3.40.50.300">
    <property type="entry name" value="P-loop containing nucleotide triphosphate hydrolases"/>
    <property type="match status" value="1"/>
</dbReference>
<sequence length="507" mass="59471">MALTQSEKQARERYLEKLKFARSGSRVNPFESKEEQQAAIRRAQKDVEFMVERYLPHYATSKCAPFQSRLANRVARDPQCMELVRWGRGLAKSVWCDLIIPLWLWMRGESVYLVIVGNNQDKAELLLADIQAEFEGNPQLIKDFGELKQNGSWEYANFRTADGRFMGKAIGMGTSPRGLRIGALRPNLLVADDLEDKDTVKNPARQDEVVQWIEADLIPTMDGPVQRYLHPNNDFAPRTIQNQLEKRHPDWHVDIVKAYDKKTYAPVWPQKYDNQYYRMLEKKLGIIAAHAEFLHEPHVQGKVFTDDLFQWAPPPRMNSFKILVGHWDVAYSGNNDYNSIPVWGLHGTDFWKMKSFCRQCKMEDAVRFMYDYESTLPKSVMIHWRVEEQFWNDPVRQAIEAVRKERGKWLNISLVKRSSVKKFDRLMSMHPYYQNGRIYYNENERYNSGFVESTSQLKGIEPGYRCHDDGPDSDQQALEYLAQFVSYESGTREEDIEFGDMRRRNRY</sequence>
<evidence type="ECO:0000313" key="1">
    <source>
        <dbReference type="EMBL" id="EXY92934.1"/>
    </source>
</evidence>
<organism evidence="3 4">
    <name type="scientific">Bacteroides fragilis str. 3998T(B)3</name>
    <dbReference type="NCBI Taxonomy" id="1339316"/>
    <lineage>
        <taxon>Bacteria</taxon>
        <taxon>Pseudomonadati</taxon>
        <taxon>Bacteroidota</taxon>
        <taxon>Bacteroidia</taxon>
        <taxon>Bacteroidales</taxon>
        <taxon>Bacteroidaceae</taxon>
        <taxon>Bacteroides</taxon>
    </lineage>
</organism>
<evidence type="ECO:0000313" key="4">
    <source>
        <dbReference type="Proteomes" id="UP000020773"/>
    </source>
</evidence>